<reference evidence="2" key="2">
    <citation type="submission" date="2025-09" db="UniProtKB">
        <authorList>
            <consortium name="Ensembl"/>
        </authorList>
    </citation>
    <scope>IDENTIFICATION</scope>
</reference>
<dbReference type="Proteomes" id="UP000694412">
    <property type="component" value="Chromosome 15"/>
</dbReference>
<keyword evidence="3" id="KW-1185">Reference proteome</keyword>
<feature type="domain" description="Ubiquitin-like" evidence="1">
    <location>
        <begin position="175"/>
        <end position="241"/>
    </location>
</feature>
<dbReference type="InterPro" id="IPR050158">
    <property type="entry name" value="Ubiquitin_ubiquitin-like"/>
</dbReference>
<evidence type="ECO:0000313" key="2">
    <source>
        <dbReference type="Ensembl" id="ENSCJPP00005008589.1"/>
    </source>
</evidence>
<dbReference type="InterPro" id="IPR000626">
    <property type="entry name" value="Ubiquitin-like_dom"/>
</dbReference>
<sequence>METTSSSRFSIFVMSLLGKIISVPVSLDDMVLDLKVKLFALDSYFYPSRSRLIHGGQWLMNEQTLRHYNITSNSIVHHFLRCKYQPRGGEFSIFVMSLLGKIISVPVSLDDMVLDLKVKLFALDSYFYPSRSRLIHGGQWLMNEQTLRHYNITSNSIVHHFLRCKYQPRGGDSTFPISVKSFSRKMISVPVSLDDTVLDLKVKLFALDSYFYPSQSRLIHGGQELMNEQTLRHYNITSNSSWRLRGDSSNI</sequence>
<organism evidence="2 3">
    <name type="scientific">Coturnix japonica</name>
    <name type="common">Japanese quail</name>
    <name type="synonym">Coturnix coturnix japonica</name>
    <dbReference type="NCBI Taxonomy" id="93934"/>
    <lineage>
        <taxon>Eukaryota</taxon>
        <taxon>Metazoa</taxon>
        <taxon>Chordata</taxon>
        <taxon>Craniata</taxon>
        <taxon>Vertebrata</taxon>
        <taxon>Euteleostomi</taxon>
        <taxon>Archelosauria</taxon>
        <taxon>Archosauria</taxon>
        <taxon>Dinosauria</taxon>
        <taxon>Saurischia</taxon>
        <taxon>Theropoda</taxon>
        <taxon>Coelurosauria</taxon>
        <taxon>Aves</taxon>
        <taxon>Neognathae</taxon>
        <taxon>Galloanserae</taxon>
        <taxon>Galliformes</taxon>
        <taxon>Phasianidae</taxon>
        <taxon>Perdicinae</taxon>
        <taxon>Coturnix</taxon>
    </lineage>
</organism>
<dbReference type="GeneTree" id="ENSGT00940000174565"/>
<dbReference type="SMART" id="SM00213">
    <property type="entry name" value="UBQ"/>
    <property type="match status" value="3"/>
</dbReference>
<name>A0A8C2T5B3_COTJA</name>
<feature type="domain" description="Ubiquitin-like" evidence="1">
    <location>
        <begin position="9"/>
        <end position="81"/>
    </location>
</feature>
<proteinExistence type="predicted"/>
<evidence type="ECO:0000259" key="1">
    <source>
        <dbReference type="PROSITE" id="PS50053"/>
    </source>
</evidence>
<dbReference type="AlphaFoldDB" id="A0A8C2T5B3"/>
<feature type="domain" description="Ubiquitin-like" evidence="1">
    <location>
        <begin position="91"/>
        <end position="163"/>
    </location>
</feature>
<dbReference type="Ensembl" id="ENSCJPT00005012993.1">
    <property type="protein sequence ID" value="ENSCJPP00005008589.1"/>
    <property type="gene ID" value="ENSCJPG00005007661.1"/>
</dbReference>
<dbReference type="Pfam" id="PF00240">
    <property type="entry name" value="ubiquitin"/>
    <property type="match status" value="3"/>
</dbReference>
<protein>
    <recommendedName>
        <fullName evidence="1">Ubiquitin-like domain-containing protein</fullName>
    </recommendedName>
</protein>
<dbReference type="PROSITE" id="PS50053">
    <property type="entry name" value="UBIQUITIN_2"/>
    <property type="match status" value="3"/>
</dbReference>
<accession>A0A8C2T5B3</accession>
<dbReference type="InterPro" id="IPR029071">
    <property type="entry name" value="Ubiquitin-like_domsf"/>
</dbReference>
<dbReference type="SUPFAM" id="SSF54236">
    <property type="entry name" value="Ubiquitin-like"/>
    <property type="match status" value="3"/>
</dbReference>
<evidence type="ECO:0000313" key="3">
    <source>
        <dbReference type="Proteomes" id="UP000694412"/>
    </source>
</evidence>
<reference evidence="2" key="1">
    <citation type="submission" date="2025-08" db="UniProtKB">
        <authorList>
            <consortium name="Ensembl"/>
        </authorList>
    </citation>
    <scope>IDENTIFICATION</scope>
</reference>
<dbReference type="CDD" id="cd17039">
    <property type="entry name" value="Ubl_ubiquitin_like"/>
    <property type="match status" value="3"/>
</dbReference>
<dbReference type="Gene3D" id="3.10.20.90">
    <property type="entry name" value="Phosphatidylinositol 3-kinase Catalytic Subunit, Chain A, domain 1"/>
    <property type="match status" value="3"/>
</dbReference>
<dbReference type="PANTHER" id="PTHR10666">
    <property type="entry name" value="UBIQUITIN"/>
    <property type="match status" value="1"/>
</dbReference>